<dbReference type="KEGG" id="lsw:GTO87_03615"/>
<dbReference type="EMBL" id="CP047418">
    <property type="protein sequence ID" value="QLL77768.1"/>
    <property type="molecule type" value="Genomic_DNA"/>
</dbReference>
<keyword evidence="1" id="KW-0472">Membrane</keyword>
<evidence type="ECO:0000313" key="2">
    <source>
        <dbReference type="EMBL" id="QLL77768.1"/>
    </source>
</evidence>
<accession>A0A7H9EJ88</accession>
<dbReference type="Proteomes" id="UP000510886">
    <property type="component" value="Chromosome"/>
</dbReference>
<feature type="transmembrane region" description="Helical" evidence="1">
    <location>
        <begin position="210"/>
        <end position="236"/>
    </location>
</feature>
<name>A0A7H9EJ88_9LACO</name>
<reference evidence="2 3" key="1">
    <citation type="submission" date="2020-01" db="EMBL/GenBank/DDBJ databases">
        <title>Complete and circular genome sequences of six lactobacillus isolates from horses.</title>
        <authorList>
            <person name="Hassan H.M."/>
        </authorList>
    </citation>
    <scope>NUCLEOTIDE SEQUENCE [LARGE SCALE GENOMIC DNA]</scope>
    <source>
        <strain evidence="2 3">1A</strain>
    </source>
</reference>
<protein>
    <submittedName>
        <fullName evidence="2">Uncharacterized protein</fullName>
    </submittedName>
</protein>
<feature type="transmembrane region" description="Helical" evidence="1">
    <location>
        <begin position="137"/>
        <end position="161"/>
    </location>
</feature>
<keyword evidence="1" id="KW-1133">Transmembrane helix</keyword>
<sequence length="241" mass="27534">METQERPVEMILMLFVDYAQRIDNSVINKKIKSIIPTLGKAEKICKDYAGISKTVYGFNDIEFEQLKLFFGMDGEDYFSGFISSLELENKEKDNLQHFWRHVVLSCYQRQYIDSITKNVKEEADEARSKVNSIYSEFVGILGVFTALSFALMGSVQVFGNILKNINNPTMGNIGYVLVVGGLYLILIYLITMTLFLAMKKVFNKNIKYKFDWAFTFLIVVVSVVLIVIGMLLISLYGHLTC</sequence>
<proteinExistence type="predicted"/>
<gene>
    <name evidence="2" type="ORF">GTO87_03615</name>
</gene>
<evidence type="ECO:0000313" key="3">
    <source>
        <dbReference type="Proteomes" id="UP000510886"/>
    </source>
</evidence>
<dbReference type="RefSeq" id="WP_180849544.1">
    <property type="nucleotide sequence ID" value="NZ_CP047418.1"/>
</dbReference>
<dbReference type="AlphaFoldDB" id="A0A7H9EJ88"/>
<evidence type="ECO:0000256" key="1">
    <source>
        <dbReference type="SAM" id="Phobius"/>
    </source>
</evidence>
<keyword evidence="1" id="KW-0812">Transmembrane</keyword>
<feature type="transmembrane region" description="Helical" evidence="1">
    <location>
        <begin position="173"/>
        <end position="198"/>
    </location>
</feature>
<organism evidence="2 3">
    <name type="scientific">Ligilactobacillus saerimneri</name>
    <dbReference type="NCBI Taxonomy" id="228229"/>
    <lineage>
        <taxon>Bacteria</taxon>
        <taxon>Bacillati</taxon>
        <taxon>Bacillota</taxon>
        <taxon>Bacilli</taxon>
        <taxon>Lactobacillales</taxon>
        <taxon>Lactobacillaceae</taxon>
        <taxon>Ligilactobacillus</taxon>
    </lineage>
</organism>